<dbReference type="Gene3D" id="3.30.360.10">
    <property type="entry name" value="Dihydrodipicolinate Reductase, domain 2"/>
    <property type="match status" value="1"/>
</dbReference>
<evidence type="ECO:0000259" key="3">
    <source>
        <dbReference type="Pfam" id="PF02894"/>
    </source>
</evidence>
<protein>
    <submittedName>
        <fullName evidence="4">Gfo/Idh/MocA family oxidoreductase</fullName>
    </submittedName>
</protein>
<name>A0ABT0XN31_9BACI</name>
<reference evidence="4" key="1">
    <citation type="submission" date="2022-06" db="EMBL/GenBank/DDBJ databases">
        <title>Alkalicoccobacillus porphyridii sp. nov., isolated from a marine red alga, Porphyridium purpureum and reclassification of Shouchella plakortidis and Shouchella gibsonii as Alkalicoccobacillus plakortidis comb. nov. and Alkalicoccobacillus gibsonii comb. nov.</title>
        <authorList>
            <person name="Kim K.H."/>
            <person name="Lee J.K."/>
            <person name="Han D.M."/>
            <person name="Baek J.H."/>
            <person name="Jeon C.O."/>
        </authorList>
    </citation>
    <scope>NUCLEOTIDE SEQUENCE</scope>
    <source>
        <strain evidence="4">DSM 19153</strain>
    </source>
</reference>
<evidence type="ECO:0000313" key="4">
    <source>
        <dbReference type="EMBL" id="MCM2677311.1"/>
    </source>
</evidence>
<dbReference type="PANTHER" id="PTHR43249">
    <property type="entry name" value="UDP-N-ACETYL-2-AMINO-2-DEOXY-D-GLUCURONATE OXIDASE"/>
    <property type="match status" value="1"/>
</dbReference>
<dbReference type="PANTHER" id="PTHR43249:SF1">
    <property type="entry name" value="D-GLUCOSIDE 3-DEHYDROGENASE"/>
    <property type="match status" value="1"/>
</dbReference>
<comment type="similarity">
    <text evidence="1">Belongs to the Gfo/Idh/MocA family.</text>
</comment>
<dbReference type="Pfam" id="PF01408">
    <property type="entry name" value="GFO_IDH_MocA"/>
    <property type="match status" value="1"/>
</dbReference>
<dbReference type="SUPFAM" id="SSF51735">
    <property type="entry name" value="NAD(P)-binding Rossmann-fold domains"/>
    <property type="match status" value="1"/>
</dbReference>
<dbReference type="Gene3D" id="3.40.50.720">
    <property type="entry name" value="NAD(P)-binding Rossmann-like Domain"/>
    <property type="match status" value="1"/>
</dbReference>
<evidence type="ECO:0000256" key="1">
    <source>
        <dbReference type="ARBA" id="ARBA00010928"/>
    </source>
</evidence>
<organism evidence="4 5">
    <name type="scientific">Alkalicoccobacillus plakortidis</name>
    <dbReference type="NCBI Taxonomy" id="444060"/>
    <lineage>
        <taxon>Bacteria</taxon>
        <taxon>Bacillati</taxon>
        <taxon>Bacillota</taxon>
        <taxon>Bacilli</taxon>
        <taxon>Bacillales</taxon>
        <taxon>Bacillaceae</taxon>
        <taxon>Alkalicoccobacillus</taxon>
    </lineage>
</organism>
<evidence type="ECO:0000259" key="2">
    <source>
        <dbReference type="Pfam" id="PF01408"/>
    </source>
</evidence>
<dbReference type="SUPFAM" id="SSF55347">
    <property type="entry name" value="Glyceraldehyde-3-phosphate dehydrogenase-like, C-terminal domain"/>
    <property type="match status" value="1"/>
</dbReference>
<dbReference type="InterPro" id="IPR004104">
    <property type="entry name" value="Gfo/Idh/MocA-like_OxRdtase_C"/>
</dbReference>
<sequence length="388" mass="43236">MIHVAIVGIGAISPAHIEAYKRFADLCEVTVLCDLDLKKAKEKAQDYGLKRVPVFKDIDEICADPEIDLVSICTPPSTHASIAVRLLKAGKHVLIEKPMAASLEECDLINQTAKEQNRIVSVIAQNRFFTPMMKVKQILDQQLIGKVLHSQVDSFWWRGNCYYDLWWRGTWEKEGGGCTLNHAVHHIDILQWMNGMPTEVTAIMSNTAHDNAEVEDLSVAILKYKDGSIAQITSSVVHHGEEQQIIFQGEKARISVPWRIHASTSSANGFPNKDSDTEQTINDLYENLPSVVHEAHLGQIHDVLLAIQGGTPVLVDGQQGRQTLELITAIYKSASEKKTVTLPLKADDSFYTKESILKNTIYFHEKTVSVDGFDTEDITTGGKYDQTT</sequence>
<dbReference type="Proteomes" id="UP001203665">
    <property type="component" value="Unassembled WGS sequence"/>
</dbReference>
<feature type="domain" description="Gfo/Idh/MocA-like oxidoreductase N-terminal" evidence="2">
    <location>
        <begin position="2"/>
        <end position="122"/>
    </location>
</feature>
<gene>
    <name evidence="4" type="ORF">NDM98_18960</name>
</gene>
<dbReference type="InterPro" id="IPR052515">
    <property type="entry name" value="Gfo/Idh/MocA_Oxidoreductase"/>
</dbReference>
<evidence type="ECO:0000313" key="5">
    <source>
        <dbReference type="Proteomes" id="UP001203665"/>
    </source>
</evidence>
<feature type="domain" description="Gfo/Idh/MocA-like oxidoreductase C-terminal" evidence="3">
    <location>
        <begin position="136"/>
        <end position="342"/>
    </location>
</feature>
<proteinExistence type="inferred from homology"/>
<accession>A0ABT0XN31</accession>
<dbReference type="Pfam" id="PF02894">
    <property type="entry name" value="GFO_IDH_MocA_C"/>
    <property type="match status" value="1"/>
</dbReference>
<keyword evidence="5" id="KW-1185">Reference proteome</keyword>
<dbReference type="InterPro" id="IPR036291">
    <property type="entry name" value="NAD(P)-bd_dom_sf"/>
</dbReference>
<comment type="caution">
    <text evidence="4">The sequence shown here is derived from an EMBL/GenBank/DDBJ whole genome shotgun (WGS) entry which is preliminary data.</text>
</comment>
<dbReference type="EMBL" id="JAMQJY010000003">
    <property type="protein sequence ID" value="MCM2677311.1"/>
    <property type="molecule type" value="Genomic_DNA"/>
</dbReference>
<dbReference type="InterPro" id="IPR000683">
    <property type="entry name" value="Gfo/Idh/MocA-like_OxRdtase_N"/>
</dbReference>
<dbReference type="RefSeq" id="WP_251610967.1">
    <property type="nucleotide sequence ID" value="NZ_JAMQJY010000003.1"/>
</dbReference>